<dbReference type="OrthoDB" id="434041at2759"/>
<organism evidence="9 10">
    <name type="scientific">Branchiostoma lanceolatum</name>
    <name type="common">Common lancelet</name>
    <name type="synonym">Amphioxus lanceolatum</name>
    <dbReference type="NCBI Taxonomy" id="7740"/>
    <lineage>
        <taxon>Eukaryota</taxon>
        <taxon>Metazoa</taxon>
        <taxon>Chordata</taxon>
        <taxon>Cephalochordata</taxon>
        <taxon>Leptocardii</taxon>
        <taxon>Amphioxiformes</taxon>
        <taxon>Branchiostomatidae</taxon>
        <taxon>Branchiostoma</taxon>
    </lineage>
</organism>
<dbReference type="GO" id="GO:0016787">
    <property type="term" value="F:hydrolase activity"/>
    <property type="evidence" value="ECO:0007669"/>
    <property type="project" value="UniProtKB-KW"/>
</dbReference>
<sequence length="145" mass="15343">MSSESVWKPAHKLREGWRTEDVLNAEGADFASLLLSESVQRGLTLAGFERPSPIQLKAIPLGRCGLDLIVQAKSGTGKTCVFGVIALESLVLETFSTQIIRHLSEARGARRSAANSGIFATPHPSPAPPTGDGDEIGSAEKVPIP</sequence>
<reference evidence="9" key="1">
    <citation type="submission" date="2022-01" db="EMBL/GenBank/DDBJ databases">
        <authorList>
            <person name="Braso-Vives M."/>
        </authorList>
    </citation>
    <scope>NUCLEOTIDE SEQUENCE</scope>
</reference>
<dbReference type="Gene3D" id="3.40.50.300">
    <property type="entry name" value="P-loop containing nucleotide triphosphate hydrolases"/>
    <property type="match status" value="1"/>
</dbReference>
<evidence type="ECO:0000256" key="4">
    <source>
        <dbReference type="ARBA" id="ARBA00022806"/>
    </source>
</evidence>
<dbReference type="EMBL" id="OV696690">
    <property type="protein sequence ID" value="CAH1266008.1"/>
    <property type="molecule type" value="Genomic_DNA"/>
</dbReference>
<feature type="region of interest" description="Disordered" evidence="7">
    <location>
        <begin position="114"/>
        <end position="145"/>
    </location>
</feature>
<name>A0A8K0ETR7_BRALA</name>
<evidence type="ECO:0000259" key="8">
    <source>
        <dbReference type="PROSITE" id="PS51195"/>
    </source>
</evidence>
<evidence type="ECO:0000256" key="5">
    <source>
        <dbReference type="ARBA" id="ARBA00022840"/>
    </source>
</evidence>
<keyword evidence="10" id="KW-1185">Reference proteome</keyword>
<gene>
    <name evidence="9" type="primary">DDX20</name>
    <name evidence="9" type="ORF">BLAG_LOCUS19770</name>
</gene>
<dbReference type="GO" id="GO:0003676">
    <property type="term" value="F:nucleic acid binding"/>
    <property type="evidence" value="ECO:0007669"/>
    <property type="project" value="InterPro"/>
</dbReference>
<evidence type="ECO:0000256" key="6">
    <source>
        <dbReference type="PROSITE-ProRule" id="PRU00552"/>
    </source>
</evidence>
<evidence type="ECO:0000256" key="1">
    <source>
        <dbReference type="ARBA" id="ARBA00012552"/>
    </source>
</evidence>
<dbReference type="Proteomes" id="UP000838412">
    <property type="component" value="Chromosome 5"/>
</dbReference>
<proteinExistence type="predicted"/>
<dbReference type="InterPro" id="IPR011545">
    <property type="entry name" value="DEAD/DEAH_box_helicase_dom"/>
</dbReference>
<dbReference type="InterPro" id="IPR014014">
    <property type="entry name" value="RNA_helicase_DEAD_Q_motif"/>
</dbReference>
<dbReference type="SUPFAM" id="SSF52540">
    <property type="entry name" value="P-loop containing nucleoside triphosphate hydrolases"/>
    <property type="match status" value="1"/>
</dbReference>
<feature type="short sequence motif" description="Q motif" evidence="6">
    <location>
        <begin position="28"/>
        <end position="56"/>
    </location>
</feature>
<dbReference type="Pfam" id="PF00270">
    <property type="entry name" value="DEAD"/>
    <property type="match status" value="1"/>
</dbReference>
<protein>
    <recommendedName>
        <fullName evidence="1">RNA helicase</fullName>
        <ecNumber evidence="1">3.6.4.13</ecNumber>
    </recommendedName>
</protein>
<dbReference type="InterPro" id="IPR027417">
    <property type="entry name" value="P-loop_NTPase"/>
</dbReference>
<dbReference type="EC" id="3.6.4.13" evidence="1"/>
<dbReference type="PANTHER" id="PTHR47959">
    <property type="entry name" value="ATP-DEPENDENT RNA HELICASE RHLE-RELATED"/>
    <property type="match status" value="1"/>
</dbReference>
<dbReference type="PANTHER" id="PTHR47959:SF1">
    <property type="entry name" value="ATP-DEPENDENT RNA HELICASE DBPA"/>
    <property type="match status" value="1"/>
</dbReference>
<dbReference type="GO" id="GO:0003724">
    <property type="term" value="F:RNA helicase activity"/>
    <property type="evidence" value="ECO:0007669"/>
    <property type="project" value="UniProtKB-EC"/>
</dbReference>
<keyword evidence="2" id="KW-0547">Nucleotide-binding</keyword>
<evidence type="ECO:0000313" key="10">
    <source>
        <dbReference type="Proteomes" id="UP000838412"/>
    </source>
</evidence>
<dbReference type="GO" id="GO:0005524">
    <property type="term" value="F:ATP binding"/>
    <property type="evidence" value="ECO:0007669"/>
    <property type="project" value="UniProtKB-KW"/>
</dbReference>
<evidence type="ECO:0000256" key="7">
    <source>
        <dbReference type="SAM" id="MobiDB-lite"/>
    </source>
</evidence>
<dbReference type="PROSITE" id="PS51195">
    <property type="entry name" value="Q_MOTIF"/>
    <property type="match status" value="1"/>
</dbReference>
<evidence type="ECO:0000256" key="2">
    <source>
        <dbReference type="ARBA" id="ARBA00022741"/>
    </source>
</evidence>
<dbReference type="InterPro" id="IPR050079">
    <property type="entry name" value="DEAD_box_RNA_helicase"/>
</dbReference>
<evidence type="ECO:0000313" key="9">
    <source>
        <dbReference type="EMBL" id="CAH1266008.1"/>
    </source>
</evidence>
<feature type="domain" description="DEAD-box RNA helicase Q" evidence="8">
    <location>
        <begin position="28"/>
        <end position="56"/>
    </location>
</feature>
<dbReference type="GO" id="GO:0005829">
    <property type="term" value="C:cytosol"/>
    <property type="evidence" value="ECO:0007669"/>
    <property type="project" value="TreeGrafter"/>
</dbReference>
<dbReference type="AlphaFoldDB" id="A0A8K0ETR7"/>
<evidence type="ECO:0000256" key="3">
    <source>
        <dbReference type="ARBA" id="ARBA00022801"/>
    </source>
</evidence>
<accession>A0A8K0ETR7</accession>
<keyword evidence="4" id="KW-0347">Helicase</keyword>
<keyword evidence="5" id="KW-0067">ATP-binding</keyword>
<keyword evidence="3" id="KW-0378">Hydrolase</keyword>